<dbReference type="Gene3D" id="1.20.120.160">
    <property type="entry name" value="HPT domain"/>
    <property type="match status" value="1"/>
</dbReference>
<keyword evidence="12" id="KW-1185">Reference proteome</keyword>
<dbReference type="RefSeq" id="WP_382393419.1">
    <property type="nucleotide sequence ID" value="NZ_JBHUNA010000020.1"/>
</dbReference>
<evidence type="ECO:0000256" key="2">
    <source>
        <dbReference type="ARBA" id="ARBA00012438"/>
    </source>
</evidence>
<evidence type="ECO:0000256" key="3">
    <source>
        <dbReference type="ARBA" id="ARBA00022679"/>
    </source>
</evidence>
<evidence type="ECO:0000256" key="5">
    <source>
        <dbReference type="ARBA" id="ARBA00022777"/>
    </source>
</evidence>
<dbReference type="CDD" id="cd16916">
    <property type="entry name" value="HATPase_CheA-like"/>
    <property type="match status" value="1"/>
</dbReference>
<dbReference type="SUPFAM" id="SSF47226">
    <property type="entry name" value="Histidine-containing phosphotransfer domain, HPT domain"/>
    <property type="match status" value="1"/>
</dbReference>
<feature type="modified residue" description="Phosphohistidine" evidence="8">
    <location>
        <position position="46"/>
    </location>
</feature>
<dbReference type="InterPro" id="IPR008207">
    <property type="entry name" value="Sig_transdc_His_kin_Hpt_dom"/>
</dbReference>
<dbReference type="PRINTS" id="PR00344">
    <property type="entry name" value="BCTRLSENSOR"/>
</dbReference>
<evidence type="ECO:0000313" key="11">
    <source>
        <dbReference type="EMBL" id="MFD2761187.1"/>
    </source>
</evidence>
<accession>A0ABW5V5A7</accession>
<dbReference type="SUPFAM" id="SSF55874">
    <property type="entry name" value="ATPase domain of HSP90 chaperone/DNA topoisomerase II/histidine kinase"/>
    <property type="match status" value="1"/>
</dbReference>
<evidence type="ECO:0000313" key="12">
    <source>
        <dbReference type="Proteomes" id="UP001597502"/>
    </source>
</evidence>
<dbReference type="GO" id="GO:0004673">
    <property type="term" value="F:protein histidine kinase activity"/>
    <property type="evidence" value="ECO:0007669"/>
    <property type="project" value="UniProtKB-EC"/>
</dbReference>
<dbReference type="CDD" id="cd00088">
    <property type="entry name" value="HPT"/>
    <property type="match status" value="1"/>
</dbReference>
<protein>
    <recommendedName>
        <fullName evidence="2">histidine kinase</fullName>
        <ecNumber evidence="2">2.7.13.3</ecNumber>
    </recommendedName>
</protein>
<comment type="caution">
    <text evidence="11">The sequence shown here is derived from an EMBL/GenBank/DDBJ whole genome shotgun (WGS) entry which is preliminary data.</text>
</comment>
<dbReference type="PANTHER" id="PTHR43395">
    <property type="entry name" value="SENSOR HISTIDINE KINASE CHEA"/>
    <property type="match status" value="1"/>
</dbReference>
<dbReference type="PROSITE" id="PS50109">
    <property type="entry name" value="HIS_KIN"/>
    <property type="match status" value="1"/>
</dbReference>
<dbReference type="InterPro" id="IPR003594">
    <property type="entry name" value="HATPase_dom"/>
</dbReference>
<dbReference type="EC" id="2.7.13.3" evidence="2"/>
<evidence type="ECO:0000256" key="7">
    <source>
        <dbReference type="ARBA" id="ARBA00023012"/>
    </source>
</evidence>
<keyword evidence="7" id="KW-0902">Two-component regulatory system</keyword>
<dbReference type="Pfam" id="PF02518">
    <property type="entry name" value="HATPase_c"/>
    <property type="match status" value="1"/>
</dbReference>
<dbReference type="Gene3D" id="3.30.565.10">
    <property type="entry name" value="Histidine kinase-like ATPase, C-terminal domain"/>
    <property type="match status" value="1"/>
</dbReference>
<dbReference type="EMBL" id="JBHUNA010000020">
    <property type="protein sequence ID" value="MFD2761187.1"/>
    <property type="molecule type" value="Genomic_DNA"/>
</dbReference>
<dbReference type="InterPro" id="IPR051315">
    <property type="entry name" value="Bact_Chemotaxis_CheA"/>
</dbReference>
<keyword evidence="4" id="KW-0547">Nucleotide-binding</keyword>
<keyword evidence="6" id="KW-0067">ATP-binding</keyword>
<sequence>MNTDEYMVLFLDETNELLLSISDNLLELEKHPFDFAVLDEIFRSAHTLKGMAAMMKFHDIASLIHKMENVLDKIRKRELPVTEQVINTLMETLEDMEKLVGAINSGEDGSGPAERMDELGKEKSPLLGKQYERGMATATELALDDNQLDMQRVARTMRKAPVELVFNRFPQMVRGLAEDLNKKIDFDIIGGEAELDRTVAFEIGDLLVHLIRNSVDHGIESPEERKAKGKPEKGNLTLRAYNSGTHVFFEIEDDGAGMSREEVAKKAIENGLLSADRAAHVEEEDVYRFIFSSGFSTSENVSDISGRGVGLDAVRMKVEELDGNIAVESEQGTGSKFSIQLPLTS</sequence>
<keyword evidence="5" id="KW-0418">Kinase</keyword>
<dbReference type="SMART" id="SM00073">
    <property type="entry name" value="HPT"/>
    <property type="match status" value="1"/>
</dbReference>
<dbReference type="InterPro" id="IPR036641">
    <property type="entry name" value="HPT_dom_sf"/>
</dbReference>
<dbReference type="SMART" id="SM00387">
    <property type="entry name" value="HATPase_c"/>
    <property type="match status" value="1"/>
</dbReference>
<evidence type="ECO:0000256" key="4">
    <source>
        <dbReference type="ARBA" id="ARBA00022741"/>
    </source>
</evidence>
<evidence type="ECO:0000256" key="1">
    <source>
        <dbReference type="ARBA" id="ARBA00000085"/>
    </source>
</evidence>
<dbReference type="PROSITE" id="PS50894">
    <property type="entry name" value="HPT"/>
    <property type="match status" value="1"/>
</dbReference>
<dbReference type="InterPro" id="IPR004358">
    <property type="entry name" value="Sig_transdc_His_kin-like_C"/>
</dbReference>
<dbReference type="InterPro" id="IPR036890">
    <property type="entry name" value="HATPase_C_sf"/>
</dbReference>
<proteinExistence type="predicted"/>
<evidence type="ECO:0000259" key="10">
    <source>
        <dbReference type="PROSITE" id="PS50894"/>
    </source>
</evidence>
<keyword evidence="3 11" id="KW-0808">Transferase</keyword>
<reference evidence="12" key="1">
    <citation type="journal article" date="2019" name="Int. J. Syst. Evol. Microbiol.">
        <title>The Global Catalogue of Microorganisms (GCM) 10K type strain sequencing project: providing services to taxonomists for standard genome sequencing and annotation.</title>
        <authorList>
            <consortium name="The Broad Institute Genomics Platform"/>
            <consortium name="The Broad Institute Genome Sequencing Center for Infectious Disease"/>
            <person name="Wu L."/>
            <person name="Ma J."/>
        </authorList>
    </citation>
    <scope>NUCLEOTIDE SEQUENCE [LARGE SCALE GENOMIC DNA]</scope>
    <source>
        <strain evidence="12">TISTR 1535</strain>
    </source>
</reference>
<keyword evidence="8" id="KW-0597">Phosphoprotein</keyword>
<organism evidence="11 12">
    <name type="scientific">Lentibacillus juripiscarius</name>
    <dbReference type="NCBI Taxonomy" id="257446"/>
    <lineage>
        <taxon>Bacteria</taxon>
        <taxon>Bacillati</taxon>
        <taxon>Bacillota</taxon>
        <taxon>Bacilli</taxon>
        <taxon>Bacillales</taxon>
        <taxon>Bacillaceae</taxon>
        <taxon>Lentibacillus</taxon>
    </lineage>
</organism>
<dbReference type="InterPro" id="IPR005467">
    <property type="entry name" value="His_kinase_dom"/>
</dbReference>
<dbReference type="Proteomes" id="UP001597502">
    <property type="component" value="Unassembled WGS sequence"/>
</dbReference>
<name>A0ABW5V5A7_9BACI</name>
<comment type="catalytic activity">
    <reaction evidence="1">
        <text>ATP + protein L-histidine = ADP + protein N-phospho-L-histidine.</text>
        <dbReference type="EC" id="2.7.13.3"/>
    </reaction>
</comment>
<feature type="domain" description="HPt" evidence="10">
    <location>
        <begin position="1"/>
        <end position="103"/>
    </location>
</feature>
<evidence type="ECO:0000256" key="8">
    <source>
        <dbReference type="PROSITE-ProRule" id="PRU00110"/>
    </source>
</evidence>
<evidence type="ECO:0000256" key="6">
    <source>
        <dbReference type="ARBA" id="ARBA00022840"/>
    </source>
</evidence>
<dbReference type="Pfam" id="PF01627">
    <property type="entry name" value="Hpt"/>
    <property type="match status" value="1"/>
</dbReference>
<evidence type="ECO:0000259" key="9">
    <source>
        <dbReference type="PROSITE" id="PS50109"/>
    </source>
</evidence>
<dbReference type="PANTHER" id="PTHR43395:SF1">
    <property type="entry name" value="CHEMOTAXIS PROTEIN CHEA"/>
    <property type="match status" value="1"/>
</dbReference>
<feature type="domain" description="Histidine kinase" evidence="9">
    <location>
        <begin position="146"/>
        <end position="345"/>
    </location>
</feature>
<gene>
    <name evidence="11" type="ORF">ACFSUO_09415</name>
</gene>